<dbReference type="Gene3D" id="3.30.1310.10">
    <property type="entry name" value="Nucleoid-associated protein YbaB-like domain"/>
    <property type="match status" value="1"/>
</dbReference>
<dbReference type="PIRSF" id="PIRSF004555">
    <property type="entry name" value="UCP004555"/>
    <property type="match status" value="1"/>
</dbReference>
<organism evidence="3 4">
    <name type="scientific">Fusobacterium necrophorum subsp. funduliforme B35</name>
    <dbReference type="NCBI Taxonomy" id="1226633"/>
    <lineage>
        <taxon>Bacteria</taxon>
        <taxon>Fusobacteriati</taxon>
        <taxon>Fusobacteriota</taxon>
        <taxon>Fusobacteriia</taxon>
        <taxon>Fusobacteriales</taxon>
        <taxon>Fusobacteriaceae</taxon>
        <taxon>Fusobacterium</taxon>
    </lineage>
</organism>
<dbReference type="NCBIfam" id="TIGR00103">
    <property type="entry name" value="DNA_YbaB_EbfC"/>
    <property type="match status" value="1"/>
</dbReference>
<dbReference type="Pfam" id="PF02575">
    <property type="entry name" value="YbaB_DNA_bd"/>
    <property type="match status" value="1"/>
</dbReference>
<evidence type="ECO:0000256" key="1">
    <source>
        <dbReference type="ARBA" id="ARBA00023125"/>
    </source>
</evidence>
<dbReference type="PANTHER" id="PTHR33449">
    <property type="entry name" value="NUCLEOID-ASSOCIATED PROTEIN YBAB"/>
    <property type="match status" value="1"/>
</dbReference>
<proteinExistence type="inferred from homology"/>
<dbReference type="HAMAP" id="MF_00274">
    <property type="entry name" value="DNA_YbaB_EbfC"/>
    <property type="match status" value="1"/>
</dbReference>
<comment type="similarity">
    <text evidence="2">Belongs to the YbaB/EbfC family.</text>
</comment>
<dbReference type="Proteomes" id="UP000031184">
    <property type="component" value="Unassembled WGS sequence"/>
</dbReference>
<keyword evidence="1 2" id="KW-0238">DNA-binding</keyword>
<evidence type="ECO:0000313" key="3">
    <source>
        <dbReference type="EMBL" id="KID48836.1"/>
    </source>
</evidence>
<comment type="function">
    <text evidence="2">Binds to DNA and alters its conformation. May be involved in regulation of gene expression, nucleoid organization and DNA protection.</text>
</comment>
<comment type="subunit">
    <text evidence="2">Homodimer.</text>
</comment>
<dbReference type="GO" id="GO:0043590">
    <property type="term" value="C:bacterial nucleoid"/>
    <property type="evidence" value="ECO:0007669"/>
    <property type="project" value="UniProtKB-UniRule"/>
</dbReference>
<dbReference type="AlphaFoldDB" id="A0A017H7G3"/>
<evidence type="ECO:0000313" key="4">
    <source>
        <dbReference type="Proteomes" id="UP000031184"/>
    </source>
</evidence>
<sequence>MVRKLKGNRPAQAAAGNQMDILKQAQAMQQQMLQVQEELKGKDLTVSVGGGAVNVKVNGQKEVLEIKLSDEILKEAASDKEMLEDLILSGINEAMRQAEELAENEMNKVTGGINIPGLF</sequence>
<dbReference type="PANTHER" id="PTHR33449:SF1">
    <property type="entry name" value="NUCLEOID-ASSOCIATED PROTEIN YBAB"/>
    <property type="match status" value="1"/>
</dbReference>
<dbReference type="InterPro" id="IPR004401">
    <property type="entry name" value="YbaB/EbfC"/>
</dbReference>
<keyword evidence="2" id="KW-0963">Cytoplasm</keyword>
<dbReference type="PATRIC" id="fig|1226633.4.peg.1786"/>
<dbReference type="RefSeq" id="WP_005952731.1">
    <property type="nucleotide sequence ID" value="NZ_AOJP01000004.1"/>
</dbReference>
<comment type="caution">
    <text evidence="3">The sequence shown here is derived from an EMBL/GenBank/DDBJ whole genome shotgun (WGS) entry which is preliminary data.</text>
</comment>
<gene>
    <name evidence="3" type="ORF">C095_08850</name>
</gene>
<dbReference type="EMBL" id="AUZI01000021">
    <property type="protein sequence ID" value="KID48836.1"/>
    <property type="molecule type" value="Genomic_DNA"/>
</dbReference>
<reference evidence="3 4" key="1">
    <citation type="submission" date="2013-08" db="EMBL/GenBank/DDBJ databases">
        <title>An opportunistic ruminal bacterium that causes liver abscesses in cattle.</title>
        <authorList>
            <person name="Benahmed F.H."/>
            <person name="Rasmussen M."/>
            <person name="Harbottle H."/>
            <person name="Soppet D."/>
            <person name="Nagaraja T.G."/>
            <person name="Davidson M."/>
        </authorList>
    </citation>
    <scope>NUCLEOTIDE SEQUENCE [LARGE SCALE GENOMIC DNA]</scope>
    <source>
        <strain evidence="3 4">B35</strain>
    </source>
</reference>
<dbReference type="GO" id="GO:0005829">
    <property type="term" value="C:cytosol"/>
    <property type="evidence" value="ECO:0007669"/>
    <property type="project" value="TreeGrafter"/>
</dbReference>
<dbReference type="GO" id="GO:0003677">
    <property type="term" value="F:DNA binding"/>
    <property type="evidence" value="ECO:0007669"/>
    <property type="project" value="UniProtKB-UniRule"/>
</dbReference>
<name>A0A017H7G3_9FUSO</name>
<dbReference type="OrthoDB" id="9795263at2"/>
<evidence type="ECO:0000256" key="2">
    <source>
        <dbReference type="HAMAP-Rule" id="MF_00274"/>
    </source>
</evidence>
<comment type="subcellular location">
    <subcellularLocation>
        <location evidence="2">Cytoplasm</location>
        <location evidence="2">Nucleoid</location>
    </subcellularLocation>
</comment>
<protein>
    <recommendedName>
        <fullName evidence="2">Nucleoid-associated protein C095_08850</fullName>
    </recommendedName>
</protein>
<accession>A0A017H7G3</accession>
<dbReference type="SUPFAM" id="SSF82607">
    <property type="entry name" value="YbaB-like"/>
    <property type="match status" value="1"/>
</dbReference>
<dbReference type="InterPro" id="IPR036894">
    <property type="entry name" value="YbaB-like_sf"/>
</dbReference>